<proteinExistence type="predicted"/>
<evidence type="ECO:0000313" key="2">
    <source>
        <dbReference type="Proteomes" id="UP001169862"/>
    </source>
</evidence>
<dbReference type="Proteomes" id="UP001169862">
    <property type="component" value="Unassembled WGS sequence"/>
</dbReference>
<comment type="caution">
    <text evidence="1">The sequence shown here is derived from an EMBL/GenBank/DDBJ whole genome shotgun (WGS) entry which is preliminary data.</text>
</comment>
<dbReference type="RefSeq" id="WP_303550756.1">
    <property type="nucleotide sequence ID" value="NZ_JAGDZI010000067.1"/>
</dbReference>
<protein>
    <submittedName>
        <fullName evidence="1">Uncharacterized protein</fullName>
    </submittedName>
</protein>
<gene>
    <name evidence="1" type="ORF">Q4490_11730</name>
</gene>
<dbReference type="AlphaFoldDB" id="A0AAW7XJ66"/>
<evidence type="ECO:0000313" key="1">
    <source>
        <dbReference type="EMBL" id="MDO6454232.1"/>
    </source>
</evidence>
<sequence>MQLETIQNRIETTTASLPQAVQSSHGADFAMLISLLDTYQKNTSYHTIQQTNTTDATGSDFSLPTPRYLTLDETQPPAVIERLNQAVNQHRSGDFAYLKSMIATRAENATNTAPPSDDFAKMALMASGSLMLDQIQTAQRTVL</sequence>
<name>A0AAW7XJ66_9GAMM</name>
<dbReference type="EMBL" id="JAUOPG010000007">
    <property type="protein sequence ID" value="MDO6454232.1"/>
    <property type="molecule type" value="Genomic_DNA"/>
</dbReference>
<organism evidence="1 2">
    <name type="scientific">Neptunomonas phycophila</name>
    <dbReference type="NCBI Taxonomy" id="1572645"/>
    <lineage>
        <taxon>Bacteria</taxon>
        <taxon>Pseudomonadati</taxon>
        <taxon>Pseudomonadota</taxon>
        <taxon>Gammaproteobacteria</taxon>
        <taxon>Oceanospirillales</taxon>
        <taxon>Oceanospirillaceae</taxon>
        <taxon>Neptunomonas</taxon>
    </lineage>
</organism>
<accession>A0AAW7XJ66</accession>
<reference evidence="1" key="1">
    <citation type="submission" date="2023-07" db="EMBL/GenBank/DDBJ databases">
        <title>Genome content predicts the carbon catabolic preferences of heterotrophic bacteria.</title>
        <authorList>
            <person name="Gralka M."/>
        </authorList>
    </citation>
    <scope>NUCLEOTIDE SEQUENCE</scope>
    <source>
        <strain evidence="1">I2M16</strain>
    </source>
</reference>